<evidence type="ECO:0000256" key="1">
    <source>
        <dbReference type="SAM" id="Phobius"/>
    </source>
</evidence>
<evidence type="ECO:0000313" key="2">
    <source>
        <dbReference type="EMBL" id="SEH17145.1"/>
    </source>
</evidence>
<sequence>MDKLGTTDADETPSIGKSVLFAGIFGVVFLGPILSALVYPLSSLESFFTPIEWM</sequence>
<reference evidence="3" key="1">
    <citation type="submission" date="2016-10" db="EMBL/GenBank/DDBJ databases">
        <authorList>
            <person name="Varghese N."/>
            <person name="Submissions S."/>
        </authorList>
    </citation>
    <scope>NUCLEOTIDE SEQUENCE [LARGE SCALE GENOMIC DNA]</scope>
    <source>
        <strain evidence="3">CGMCC 1.8981</strain>
    </source>
</reference>
<protein>
    <submittedName>
        <fullName evidence="2">Uncharacterized protein</fullName>
    </submittedName>
</protein>
<organism evidence="2 3">
    <name type="scientific">Natronorubrum sediminis</name>
    <dbReference type="NCBI Taxonomy" id="640943"/>
    <lineage>
        <taxon>Archaea</taxon>
        <taxon>Methanobacteriati</taxon>
        <taxon>Methanobacteriota</taxon>
        <taxon>Stenosarchaea group</taxon>
        <taxon>Halobacteria</taxon>
        <taxon>Halobacteriales</taxon>
        <taxon>Natrialbaceae</taxon>
        <taxon>Natronorubrum</taxon>
    </lineage>
</organism>
<feature type="transmembrane region" description="Helical" evidence="1">
    <location>
        <begin position="20"/>
        <end position="41"/>
    </location>
</feature>
<gene>
    <name evidence="2" type="ORF">SAMN04487967_3012</name>
</gene>
<dbReference type="EMBL" id="FNWL01000003">
    <property type="protein sequence ID" value="SEH17145.1"/>
    <property type="molecule type" value="Genomic_DNA"/>
</dbReference>
<keyword evidence="1" id="KW-1133">Transmembrane helix</keyword>
<keyword evidence="1" id="KW-0472">Membrane</keyword>
<proteinExistence type="predicted"/>
<keyword evidence="1" id="KW-0812">Transmembrane</keyword>
<dbReference type="Proteomes" id="UP000199112">
    <property type="component" value="Unassembled WGS sequence"/>
</dbReference>
<dbReference type="AlphaFoldDB" id="A0A1H6G5J8"/>
<evidence type="ECO:0000313" key="3">
    <source>
        <dbReference type="Proteomes" id="UP000199112"/>
    </source>
</evidence>
<accession>A0A1H6G5J8</accession>
<name>A0A1H6G5J8_9EURY</name>
<keyword evidence="3" id="KW-1185">Reference proteome</keyword>